<dbReference type="Pfam" id="PF17900">
    <property type="entry name" value="Peptidase_M1_N"/>
    <property type="match status" value="1"/>
</dbReference>
<dbReference type="Gene3D" id="2.60.40.1730">
    <property type="entry name" value="tricorn interacting facor f3 domain"/>
    <property type="match status" value="1"/>
</dbReference>
<dbReference type="InterPro" id="IPR042097">
    <property type="entry name" value="Aminopeptidase_N-like_N_sf"/>
</dbReference>
<dbReference type="InParanoid" id="A0A6P8SX74"/>
<accession>A0A6P8SX74</accession>
<dbReference type="GO" id="GO:0005829">
    <property type="term" value="C:cytosol"/>
    <property type="evidence" value="ECO:0007669"/>
    <property type="project" value="TreeGrafter"/>
</dbReference>
<evidence type="ECO:0000256" key="1">
    <source>
        <dbReference type="SAM" id="SignalP"/>
    </source>
</evidence>
<dbReference type="Proteomes" id="UP000515161">
    <property type="component" value="Unplaced"/>
</dbReference>
<dbReference type="GeneID" id="117535240"/>
<reference evidence="4" key="1">
    <citation type="submission" date="2025-08" db="UniProtKB">
        <authorList>
            <consortium name="RefSeq"/>
        </authorList>
    </citation>
    <scope>IDENTIFICATION</scope>
</reference>
<dbReference type="InterPro" id="IPR034015">
    <property type="entry name" value="M1_LTA4H"/>
</dbReference>
<keyword evidence="1" id="KW-0732">Signal</keyword>
<dbReference type="GO" id="GO:0004301">
    <property type="term" value="F:epoxide hydrolase activity"/>
    <property type="evidence" value="ECO:0007669"/>
    <property type="project" value="TreeGrafter"/>
</dbReference>
<gene>
    <name evidence="4" type="primary">LOC117535240</name>
</gene>
<dbReference type="GO" id="GO:0019370">
    <property type="term" value="P:leukotriene biosynthetic process"/>
    <property type="evidence" value="ECO:0007669"/>
    <property type="project" value="TreeGrafter"/>
</dbReference>
<sequence length="255" mass="28355">MMCVCVSGIVSCVLSVSPVSHQSTCRTRALSPRFPLSSTGHLNLALHVDFSRHVIRGVLALTVEALQDRLHTLDCRDLQVFSVKANGQAARFTTGPKHTFKGAPLEITLPFDLSRGQHVIVEVTYETSPTATALQWLSPEQTAGKEKPYLFSQCQAHHCRSMIPCQDTPSVKHTYNAQVSVPKDLVAVMSAVRDGQEVDPQDNERIIYKFRQPVPMPSYLIAIVVGALESREIGPRSRVWSEKEFVDKAAFDELW</sequence>
<feature type="domain" description="Aminopeptidase N-like N-terminal" evidence="2">
    <location>
        <begin position="41"/>
        <end position="220"/>
    </location>
</feature>
<dbReference type="RefSeq" id="XP_034055523.1">
    <property type="nucleotide sequence ID" value="XM_034199632.1"/>
</dbReference>
<proteinExistence type="predicted"/>
<keyword evidence="3" id="KW-1185">Reference proteome</keyword>
<dbReference type="InterPro" id="IPR001930">
    <property type="entry name" value="Peptidase_M1"/>
</dbReference>
<dbReference type="PANTHER" id="PTHR45726:SF3">
    <property type="entry name" value="LEUKOTRIENE A-4 HYDROLASE"/>
    <property type="match status" value="1"/>
</dbReference>
<dbReference type="FunFam" id="2.60.40.1730:FF:000004">
    <property type="entry name" value="Leukotriene A(4) hydrolase"/>
    <property type="match status" value="1"/>
</dbReference>
<organism evidence="3 4">
    <name type="scientific">Gymnodraco acuticeps</name>
    <name type="common">Antarctic dragonfish</name>
    <dbReference type="NCBI Taxonomy" id="8218"/>
    <lineage>
        <taxon>Eukaryota</taxon>
        <taxon>Metazoa</taxon>
        <taxon>Chordata</taxon>
        <taxon>Craniata</taxon>
        <taxon>Vertebrata</taxon>
        <taxon>Euteleostomi</taxon>
        <taxon>Actinopterygii</taxon>
        <taxon>Neopterygii</taxon>
        <taxon>Teleostei</taxon>
        <taxon>Neoteleostei</taxon>
        <taxon>Acanthomorphata</taxon>
        <taxon>Eupercaria</taxon>
        <taxon>Perciformes</taxon>
        <taxon>Notothenioidei</taxon>
        <taxon>Bathydraconidae</taxon>
        <taxon>Gymnodraco</taxon>
    </lineage>
</organism>
<evidence type="ECO:0000259" key="2">
    <source>
        <dbReference type="Pfam" id="PF17900"/>
    </source>
</evidence>
<evidence type="ECO:0000313" key="3">
    <source>
        <dbReference type="Proteomes" id="UP000515161"/>
    </source>
</evidence>
<dbReference type="AlphaFoldDB" id="A0A6P8SX74"/>
<name>A0A6P8SX74_GYMAC</name>
<dbReference type="InterPro" id="IPR045357">
    <property type="entry name" value="Aminopeptidase_N-like_N"/>
</dbReference>
<evidence type="ECO:0000313" key="4">
    <source>
        <dbReference type="RefSeq" id="XP_034055523.1"/>
    </source>
</evidence>
<dbReference type="PANTHER" id="PTHR45726">
    <property type="entry name" value="LEUKOTRIENE A-4 HYDROLASE"/>
    <property type="match status" value="1"/>
</dbReference>
<protein>
    <submittedName>
        <fullName evidence="4">Leukotriene A-4 hydrolase-like</fullName>
    </submittedName>
</protein>
<dbReference type="GO" id="GO:0004463">
    <property type="term" value="F:leukotriene-A4 hydrolase activity"/>
    <property type="evidence" value="ECO:0007669"/>
    <property type="project" value="TreeGrafter"/>
</dbReference>
<dbReference type="GO" id="GO:0043171">
    <property type="term" value="P:peptide catabolic process"/>
    <property type="evidence" value="ECO:0007669"/>
    <property type="project" value="TreeGrafter"/>
</dbReference>
<dbReference type="OrthoDB" id="8828585at2759"/>
<feature type="chain" id="PRO_5027984810" evidence="1">
    <location>
        <begin position="16"/>
        <end position="255"/>
    </location>
</feature>
<feature type="signal peptide" evidence="1">
    <location>
        <begin position="1"/>
        <end position="15"/>
    </location>
</feature>
<dbReference type="GO" id="GO:0006508">
    <property type="term" value="P:proteolysis"/>
    <property type="evidence" value="ECO:0007669"/>
    <property type="project" value="InterPro"/>
</dbReference>
<dbReference type="SUPFAM" id="SSF63737">
    <property type="entry name" value="Leukotriene A4 hydrolase N-terminal domain"/>
    <property type="match status" value="1"/>
</dbReference>
<dbReference type="GO" id="GO:0005634">
    <property type="term" value="C:nucleus"/>
    <property type="evidence" value="ECO:0007669"/>
    <property type="project" value="TreeGrafter"/>
</dbReference>
<dbReference type="PRINTS" id="PR00756">
    <property type="entry name" value="ALADIPTASE"/>
</dbReference>
<dbReference type="KEGG" id="gacu:117535240"/>
<dbReference type="GO" id="GO:0004177">
    <property type="term" value="F:aminopeptidase activity"/>
    <property type="evidence" value="ECO:0007669"/>
    <property type="project" value="TreeGrafter"/>
</dbReference>